<proteinExistence type="predicted"/>
<dbReference type="AlphaFoldDB" id="A0A381PMF1"/>
<dbReference type="EMBL" id="UINC01001033">
    <property type="protein sequence ID" value="SUZ68191.1"/>
    <property type="molecule type" value="Genomic_DNA"/>
</dbReference>
<evidence type="ECO:0000313" key="2">
    <source>
        <dbReference type="EMBL" id="SUZ68191.1"/>
    </source>
</evidence>
<evidence type="ECO:0008006" key="3">
    <source>
        <dbReference type="Google" id="ProtNLM"/>
    </source>
</evidence>
<keyword evidence="1" id="KW-0175">Coiled coil</keyword>
<accession>A0A381PMF1</accession>
<organism evidence="2">
    <name type="scientific">marine metagenome</name>
    <dbReference type="NCBI Taxonomy" id="408172"/>
    <lineage>
        <taxon>unclassified sequences</taxon>
        <taxon>metagenomes</taxon>
        <taxon>ecological metagenomes</taxon>
    </lineage>
</organism>
<name>A0A381PMF1_9ZZZZ</name>
<sequence>MIVVGLGGNANYRDRFHTQAVALKEAFTTKHGILAEHVIYLGERPESAPDFVTDKSTRANVLSHLSTIAQQTGPSDRLLVILIGHGTSDQAEARFNVTGPDLTPSDLQMALAGFPSQTLALIHTGSASGGFLEPLSGPNRIIITATRTQRERNATEFAQFFVEAITGESADLDKNERVSLLEAYQYAREEVIRFYEDENEILTEHAVLDDNGDGTGSEEAGLNEPDGSLAARFQLGGISVTEEELTQNPELVRLYEERSQIQARITELRVLRDAMQEEAYMAAMEELLVELALKNREIRAKEGNGL</sequence>
<gene>
    <name evidence="2" type="ORF">METZ01_LOCUS21045</name>
</gene>
<reference evidence="2" key="1">
    <citation type="submission" date="2018-05" db="EMBL/GenBank/DDBJ databases">
        <authorList>
            <person name="Lanie J.A."/>
            <person name="Ng W.-L."/>
            <person name="Kazmierczak K.M."/>
            <person name="Andrzejewski T.M."/>
            <person name="Davidsen T.M."/>
            <person name="Wayne K.J."/>
            <person name="Tettelin H."/>
            <person name="Glass J.I."/>
            <person name="Rusch D."/>
            <person name="Podicherti R."/>
            <person name="Tsui H.-C.T."/>
            <person name="Winkler M.E."/>
        </authorList>
    </citation>
    <scope>NUCLEOTIDE SEQUENCE</scope>
</reference>
<evidence type="ECO:0000256" key="1">
    <source>
        <dbReference type="SAM" id="Coils"/>
    </source>
</evidence>
<protein>
    <recommendedName>
        <fullName evidence="3">Peptidase C14 caspase catalytic subunit p20</fullName>
    </recommendedName>
</protein>
<feature type="coiled-coil region" evidence="1">
    <location>
        <begin position="258"/>
        <end position="304"/>
    </location>
</feature>